<evidence type="ECO:0000313" key="1">
    <source>
        <dbReference type="EMBL" id="ACO87155.1"/>
    </source>
</evidence>
<dbReference type="KEGG" id="cby:CLM_2071"/>
<sequence>MLRKFTNKELSEIEEIQYAKKVLNEEGAYSYQNEKYVYFYNNNKELIRIDNNLESKMENYYELNEFMKEIYEKTYKEYKSKKMEDDVMIMLEKVYKEIKRKKGLQINTTLTEDMINSTKLFEDSFEKINEKCNMAMGESKELKKVLKKFNDDEMGGGFIYFIHEQNDEEVLIQLDLVDYLTCVVCRVEEIEDFQFIKEEDGIYLKLHEKYEDIDHAWIDYMGVQM</sequence>
<organism evidence="1 2">
    <name type="scientific">Clostridium botulinum (strain Kyoto / Type A2)</name>
    <dbReference type="NCBI Taxonomy" id="536232"/>
    <lineage>
        <taxon>Bacteria</taxon>
        <taxon>Bacillati</taxon>
        <taxon>Bacillota</taxon>
        <taxon>Clostridia</taxon>
        <taxon>Eubacteriales</taxon>
        <taxon>Clostridiaceae</taxon>
        <taxon>Clostridium</taxon>
    </lineage>
</organism>
<accession>C1FP82</accession>
<dbReference type="EMBL" id="CP001581">
    <property type="protein sequence ID" value="ACO87155.1"/>
    <property type="molecule type" value="Genomic_DNA"/>
</dbReference>
<evidence type="ECO:0000313" key="2">
    <source>
        <dbReference type="Proteomes" id="UP000001374"/>
    </source>
</evidence>
<gene>
    <name evidence="1" type="ordered locus">CLM_2071</name>
</gene>
<dbReference type="Proteomes" id="UP000001374">
    <property type="component" value="Chromosome"/>
</dbReference>
<proteinExistence type="predicted"/>
<dbReference type="HOGENOM" id="CLU_1228151_0_0_9"/>
<protein>
    <submittedName>
        <fullName evidence="1">Uncharacterized protein</fullName>
    </submittedName>
</protein>
<reference evidence="1 2" key="1">
    <citation type="submission" date="2008-10" db="EMBL/GenBank/DDBJ databases">
        <title>Genome sequence of Clostridium botulinum A2 Kyoto.</title>
        <authorList>
            <person name="Shrivastava S."/>
            <person name="Brinkac L.M."/>
            <person name="Brown J.L."/>
            <person name="Bruce D."/>
            <person name="Detter C.C."/>
            <person name="Johnson E.A."/>
            <person name="Munk C.A."/>
            <person name="Smith L.A."/>
            <person name="Smith T.J."/>
            <person name="Sutton G."/>
            <person name="Brettin T.S."/>
        </authorList>
    </citation>
    <scope>NUCLEOTIDE SEQUENCE [LARGE SCALE GENOMIC DNA]</scope>
    <source>
        <strain evidence="2">Kyoto / Type A2</strain>
    </source>
</reference>
<dbReference type="RefSeq" id="WP_012705714.1">
    <property type="nucleotide sequence ID" value="NC_012563.1"/>
</dbReference>
<dbReference type="AlphaFoldDB" id="C1FP82"/>
<name>C1FP82_CLOBJ</name>